<dbReference type="AlphaFoldDB" id="A0A9Q0NJJ8"/>
<dbReference type="EMBL" id="JAPFFL010000019">
    <property type="protein sequence ID" value="KAJ6671031.1"/>
    <property type="molecule type" value="Genomic_DNA"/>
</dbReference>
<protein>
    <submittedName>
        <fullName evidence="6">CATION/H + ANTIPORTER</fullName>
    </submittedName>
</protein>
<reference evidence="6" key="1">
    <citation type="submission" date="2022-11" db="EMBL/GenBank/DDBJ databases">
        <authorList>
            <person name="Hyden B.L."/>
            <person name="Feng K."/>
            <person name="Yates T."/>
            <person name="Jawdy S."/>
            <person name="Smart L.B."/>
            <person name="Muchero W."/>
        </authorList>
    </citation>
    <scope>NUCLEOTIDE SEQUENCE</scope>
    <source>
        <tissue evidence="6">Shoot tip</tissue>
    </source>
</reference>
<proteinExistence type="predicted"/>
<dbReference type="GO" id="GO:0098662">
    <property type="term" value="P:inorganic cation transmembrane transport"/>
    <property type="evidence" value="ECO:0007669"/>
    <property type="project" value="TreeGrafter"/>
</dbReference>
<evidence type="ECO:0000313" key="7">
    <source>
        <dbReference type="Proteomes" id="UP001151529"/>
    </source>
</evidence>
<keyword evidence="2" id="KW-0633">Potassium transport</keyword>
<evidence type="ECO:0000256" key="1">
    <source>
        <dbReference type="ARBA" id="ARBA00022448"/>
    </source>
</evidence>
<dbReference type="GO" id="GO:0012505">
    <property type="term" value="C:endomembrane system"/>
    <property type="evidence" value="ECO:0007669"/>
    <property type="project" value="TreeGrafter"/>
</dbReference>
<evidence type="ECO:0000256" key="3">
    <source>
        <dbReference type="ARBA" id="ARBA00022958"/>
    </source>
</evidence>
<name>A0A9Q0NJJ8_SALVM</name>
<keyword evidence="1" id="KW-0813">Transport</keyword>
<gene>
    <name evidence="6" type="ORF">OIU85_014853</name>
</gene>
<dbReference type="InterPro" id="IPR050794">
    <property type="entry name" value="CPA2_transporter"/>
</dbReference>
<dbReference type="GO" id="GO:0006813">
    <property type="term" value="P:potassium ion transport"/>
    <property type="evidence" value="ECO:0007669"/>
    <property type="project" value="UniProtKB-KW"/>
</dbReference>
<dbReference type="PANTHER" id="PTHR32468:SF109">
    <property type="entry name" value="CATION_H(+) ANTIPORTER 24-RELATED"/>
    <property type="match status" value="1"/>
</dbReference>
<evidence type="ECO:0000256" key="2">
    <source>
        <dbReference type="ARBA" id="ARBA00022538"/>
    </source>
</evidence>
<evidence type="ECO:0000259" key="5">
    <source>
        <dbReference type="Pfam" id="PF23259"/>
    </source>
</evidence>
<keyword evidence="7" id="KW-1185">Reference proteome</keyword>
<dbReference type="Pfam" id="PF23259">
    <property type="entry name" value="CHX17_C"/>
    <property type="match status" value="1"/>
</dbReference>
<dbReference type="PANTHER" id="PTHR32468">
    <property type="entry name" value="CATION/H + ANTIPORTER"/>
    <property type="match status" value="1"/>
</dbReference>
<evidence type="ECO:0000256" key="4">
    <source>
        <dbReference type="ARBA" id="ARBA00023065"/>
    </source>
</evidence>
<keyword evidence="4" id="KW-0406">Ion transport</keyword>
<dbReference type="Proteomes" id="UP001151529">
    <property type="component" value="Chromosome 9"/>
</dbReference>
<sequence>MQLHILKQIIFTINSRHLVMFDTNLVGLARMKSRQALIVGPIVALRKAQILGPIIFHFEAFSCVVLFLGGADSREALAYADRMAPNPEVSLTVIRFLSYNNTGDDEMEKKVDEEVVVINGEETLAAIQALGNDTIELWLVGRRQGINQVLLEGLSELSENPELAVHQQIMRG</sequence>
<reference evidence="6" key="2">
    <citation type="journal article" date="2023" name="Int. J. Mol. Sci.">
        <title>De Novo Assembly and Annotation of 11 Diverse Shrub Willow (Salix) Genomes Reveals Novel Gene Organization in Sex-Linked Regions.</title>
        <authorList>
            <person name="Hyden B."/>
            <person name="Feng K."/>
            <person name="Yates T.B."/>
            <person name="Jawdy S."/>
            <person name="Cereghino C."/>
            <person name="Smart L.B."/>
            <person name="Muchero W."/>
        </authorList>
    </citation>
    <scope>NUCLEOTIDE SEQUENCE [LARGE SCALE GENOMIC DNA]</scope>
    <source>
        <tissue evidence="6">Shoot tip</tissue>
    </source>
</reference>
<dbReference type="OrthoDB" id="1861329at2759"/>
<accession>A0A9Q0NJJ8</accession>
<evidence type="ECO:0000313" key="6">
    <source>
        <dbReference type="EMBL" id="KAJ6671031.1"/>
    </source>
</evidence>
<keyword evidence="3" id="KW-0630">Potassium</keyword>
<comment type="caution">
    <text evidence="6">The sequence shown here is derived from an EMBL/GenBank/DDBJ whole genome shotgun (WGS) entry which is preliminary data.</text>
</comment>
<feature type="domain" description="Cation/H(+) antiporter C-terminal" evidence="5">
    <location>
        <begin position="61"/>
        <end position="131"/>
    </location>
</feature>
<organism evidence="6 7">
    <name type="scientific">Salix viminalis</name>
    <name type="common">Common osier</name>
    <name type="synonym">Basket willow</name>
    <dbReference type="NCBI Taxonomy" id="40686"/>
    <lineage>
        <taxon>Eukaryota</taxon>
        <taxon>Viridiplantae</taxon>
        <taxon>Streptophyta</taxon>
        <taxon>Embryophyta</taxon>
        <taxon>Tracheophyta</taxon>
        <taxon>Spermatophyta</taxon>
        <taxon>Magnoliopsida</taxon>
        <taxon>eudicotyledons</taxon>
        <taxon>Gunneridae</taxon>
        <taxon>Pentapetalae</taxon>
        <taxon>rosids</taxon>
        <taxon>fabids</taxon>
        <taxon>Malpighiales</taxon>
        <taxon>Salicaceae</taxon>
        <taxon>Saliceae</taxon>
        <taxon>Salix</taxon>
    </lineage>
</organism>
<dbReference type="GO" id="GO:0006885">
    <property type="term" value="P:regulation of pH"/>
    <property type="evidence" value="ECO:0007669"/>
    <property type="project" value="TreeGrafter"/>
</dbReference>
<dbReference type="InterPro" id="IPR057290">
    <property type="entry name" value="CHX17_C"/>
</dbReference>